<dbReference type="EC" id="2.7.13.3" evidence="3"/>
<dbReference type="SUPFAM" id="SSF55874">
    <property type="entry name" value="ATPase domain of HSP90 chaperone/DNA topoisomerase II/histidine kinase"/>
    <property type="match status" value="1"/>
</dbReference>
<evidence type="ECO:0000256" key="7">
    <source>
        <dbReference type="ARBA" id="ARBA00022692"/>
    </source>
</evidence>
<dbReference type="SUPFAM" id="SSF158472">
    <property type="entry name" value="HAMP domain-like"/>
    <property type="match status" value="1"/>
</dbReference>
<evidence type="ECO:0000256" key="6">
    <source>
        <dbReference type="ARBA" id="ARBA00022679"/>
    </source>
</evidence>
<dbReference type="GO" id="GO:0005886">
    <property type="term" value="C:plasma membrane"/>
    <property type="evidence" value="ECO:0007669"/>
    <property type="project" value="UniProtKB-SubCell"/>
</dbReference>
<evidence type="ECO:0000256" key="8">
    <source>
        <dbReference type="ARBA" id="ARBA00022777"/>
    </source>
</evidence>
<dbReference type="Pfam" id="PF02518">
    <property type="entry name" value="HATPase_c"/>
    <property type="match status" value="1"/>
</dbReference>
<keyword evidence="9 12" id="KW-1133">Transmembrane helix</keyword>
<organism evidence="15 16">
    <name type="scientific">Candidatus Scatomorpha pullistercoris</name>
    <dbReference type="NCBI Taxonomy" id="2840929"/>
    <lineage>
        <taxon>Bacteria</taxon>
        <taxon>Bacillati</taxon>
        <taxon>Bacillota</taxon>
        <taxon>Clostridia</taxon>
        <taxon>Eubacteriales</taxon>
        <taxon>Candidatus Scatomorpha</taxon>
    </lineage>
</organism>
<proteinExistence type="predicted"/>
<dbReference type="Gene3D" id="3.30.565.10">
    <property type="entry name" value="Histidine kinase-like ATPase, C-terminal domain"/>
    <property type="match status" value="1"/>
</dbReference>
<dbReference type="InterPro" id="IPR010559">
    <property type="entry name" value="Sig_transdc_His_kin_internal"/>
</dbReference>
<feature type="domain" description="HAMP" evidence="14">
    <location>
        <begin position="319"/>
        <end position="371"/>
    </location>
</feature>
<comment type="catalytic activity">
    <reaction evidence="1">
        <text>ATP + protein L-histidine = ADP + protein N-phospho-L-histidine.</text>
        <dbReference type="EC" id="2.7.13.3"/>
    </reaction>
</comment>
<evidence type="ECO:0000313" key="15">
    <source>
        <dbReference type="EMBL" id="HIS98147.1"/>
    </source>
</evidence>
<dbReference type="Proteomes" id="UP000886876">
    <property type="component" value="Unassembled WGS sequence"/>
</dbReference>
<dbReference type="PANTHER" id="PTHR34220:SF7">
    <property type="entry name" value="SENSOR HISTIDINE KINASE YPDA"/>
    <property type="match status" value="1"/>
</dbReference>
<evidence type="ECO:0000259" key="14">
    <source>
        <dbReference type="PROSITE" id="PS50885"/>
    </source>
</evidence>
<dbReference type="PROSITE" id="PS50109">
    <property type="entry name" value="HIS_KIN"/>
    <property type="match status" value="1"/>
</dbReference>
<evidence type="ECO:0000256" key="5">
    <source>
        <dbReference type="ARBA" id="ARBA00022553"/>
    </source>
</evidence>
<keyword evidence="8 15" id="KW-0418">Kinase</keyword>
<keyword evidence="10" id="KW-0902">Two-component regulatory system</keyword>
<evidence type="ECO:0000256" key="12">
    <source>
        <dbReference type="SAM" id="Phobius"/>
    </source>
</evidence>
<dbReference type="InterPro" id="IPR003660">
    <property type="entry name" value="HAMP_dom"/>
</dbReference>
<reference evidence="15" key="2">
    <citation type="journal article" date="2021" name="PeerJ">
        <title>Extensive microbial diversity within the chicken gut microbiome revealed by metagenomics and culture.</title>
        <authorList>
            <person name="Gilroy R."/>
            <person name="Ravi A."/>
            <person name="Getino M."/>
            <person name="Pursley I."/>
            <person name="Horton D.L."/>
            <person name="Alikhan N.F."/>
            <person name="Baker D."/>
            <person name="Gharbi K."/>
            <person name="Hall N."/>
            <person name="Watson M."/>
            <person name="Adriaenssens E.M."/>
            <person name="Foster-Nyarko E."/>
            <person name="Jarju S."/>
            <person name="Secka A."/>
            <person name="Antonio M."/>
            <person name="Oren A."/>
            <person name="Chaudhuri R.R."/>
            <person name="La Ragione R."/>
            <person name="Hildebrand F."/>
            <person name="Pallen M.J."/>
        </authorList>
    </citation>
    <scope>NUCLEOTIDE SEQUENCE</scope>
    <source>
        <strain evidence="15">ChiHecec3B27-6122</strain>
    </source>
</reference>
<dbReference type="CDD" id="cd06225">
    <property type="entry name" value="HAMP"/>
    <property type="match status" value="1"/>
</dbReference>
<dbReference type="PROSITE" id="PS50885">
    <property type="entry name" value="HAMP"/>
    <property type="match status" value="1"/>
</dbReference>
<dbReference type="SMART" id="SM00304">
    <property type="entry name" value="HAMP"/>
    <property type="match status" value="1"/>
</dbReference>
<evidence type="ECO:0000256" key="2">
    <source>
        <dbReference type="ARBA" id="ARBA00004651"/>
    </source>
</evidence>
<feature type="transmembrane region" description="Helical" evidence="12">
    <location>
        <begin position="296"/>
        <end position="318"/>
    </location>
</feature>
<dbReference type="InterPro" id="IPR050640">
    <property type="entry name" value="Bact_2-comp_sensor_kinase"/>
</dbReference>
<dbReference type="InterPro" id="IPR005467">
    <property type="entry name" value="His_kinase_dom"/>
</dbReference>
<gene>
    <name evidence="15" type="ORF">IAD42_09240</name>
</gene>
<dbReference type="PANTHER" id="PTHR34220">
    <property type="entry name" value="SENSOR HISTIDINE KINASE YPDA"/>
    <property type="match status" value="1"/>
</dbReference>
<dbReference type="Pfam" id="PF02743">
    <property type="entry name" value="dCache_1"/>
    <property type="match status" value="1"/>
</dbReference>
<name>A0A9D1G5W6_9FIRM</name>
<dbReference type="EMBL" id="DVJS01000230">
    <property type="protein sequence ID" value="HIS98147.1"/>
    <property type="molecule type" value="Genomic_DNA"/>
</dbReference>
<comment type="subcellular location">
    <subcellularLocation>
        <location evidence="2">Cell membrane</location>
        <topology evidence="2">Multi-pass membrane protein</topology>
    </subcellularLocation>
</comment>
<evidence type="ECO:0000259" key="13">
    <source>
        <dbReference type="PROSITE" id="PS50109"/>
    </source>
</evidence>
<evidence type="ECO:0000256" key="10">
    <source>
        <dbReference type="ARBA" id="ARBA00023012"/>
    </source>
</evidence>
<evidence type="ECO:0000256" key="9">
    <source>
        <dbReference type="ARBA" id="ARBA00022989"/>
    </source>
</evidence>
<keyword evidence="4" id="KW-1003">Cell membrane</keyword>
<dbReference type="Pfam" id="PF06580">
    <property type="entry name" value="His_kinase"/>
    <property type="match status" value="1"/>
</dbReference>
<dbReference type="SMART" id="SM00387">
    <property type="entry name" value="HATPase_c"/>
    <property type="match status" value="1"/>
</dbReference>
<evidence type="ECO:0000313" key="16">
    <source>
        <dbReference type="Proteomes" id="UP000886876"/>
    </source>
</evidence>
<evidence type="ECO:0000256" key="11">
    <source>
        <dbReference type="ARBA" id="ARBA00023136"/>
    </source>
</evidence>
<protein>
    <recommendedName>
        <fullName evidence="3">histidine kinase</fullName>
        <ecNumber evidence="3">2.7.13.3</ecNumber>
    </recommendedName>
</protein>
<reference evidence="15" key="1">
    <citation type="submission" date="2020-10" db="EMBL/GenBank/DDBJ databases">
        <authorList>
            <person name="Gilroy R."/>
        </authorList>
    </citation>
    <scope>NUCLEOTIDE SEQUENCE</scope>
    <source>
        <strain evidence="15">ChiHecec3B27-6122</strain>
    </source>
</reference>
<dbReference type="InterPro" id="IPR033479">
    <property type="entry name" value="dCache_1"/>
</dbReference>
<feature type="domain" description="Histidine kinase" evidence="13">
    <location>
        <begin position="487"/>
        <end position="597"/>
    </location>
</feature>
<keyword evidence="7 12" id="KW-0812">Transmembrane</keyword>
<dbReference type="Gene3D" id="3.30.450.20">
    <property type="entry name" value="PAS domain"/>
    <property type="match status" value="1"/>
</dbReference>
<comment type="caution">
    <text evidence="15">The sequence shown here is derived from an EMBL/GenBank/DDBJ whole genome shotgun (WGS) entry which is preliminary data.</text>
</comment>
<dbReference type="InterPro" id="IPR036890">
    <property type="entry name" value="HATPase_C_sf"/>
</dbReference>
<dbReference type="GO" id="GO:0000155">
    <property type="term" value="F:phosphorelay sensor kinase activity"/>
    <property type="evidence" value="ECO:0007669"/>
    <property type="project" value="InterPro"/>
</dbReference>
<dbReference type="Pfam" id="PF00672">
    <property type="entry name" value="HAMP"/>
    <property type="match status" value="1"/>
</dbReference>
<keyword evidence="6" id="KW-0808">Transferase</keyword>
<accession>A0A9D1G5W6</accession>
<keyword evidence="11 12" id="KW-0472">Membrane</keyword>
<dbReference type="InterPro" id="IPR004358">
    <property type="entry name" value="Sig_transdc_His_kin-like_C"/>
</dbReference>
<sequence length="597" mass="65860">MKERLQKATRDNSIQTKLLAAVSALIFTAGILIICLGHLRFTYDYSEQAAEDMQQLIDQVTLNIDTYLDELARLCLSPYYSNEVMDLLDVEPSTGQELLDKRRGIEDYLRQVMITPREDILRVYIFSDAVYSCARTGRSSIPDDYAEETWYADSLVTDDYIYLPADTENFGSSSYMVFSVAKRIQSLNDNSRTVGVIRVDANYNGIKAVCDRVSVGTDAALLIIDGSGNLIYSNSNLPADITTAEIQNAAPGSGYSIGKLDGRNYIFNSQSVSTTDWRVISVNSRSEVTKSAKTTLMFNMALAIALAGAGVFVSAYYVKKLLRPLYQTVGLMEQVQSGDLDVRAPEGGTDEVAYLNTAFNRMLGQIQEMLIQEGLLTKQVYEAKYLQKQAQFDALYHQIQPHFLFNTLNTISLLVKCGRNHEAVSGIDQLATLLRGMVNANREINLRDELKITESYLHLQKLRHDDLSYSIDSSGAAPDYRLPALTIQPLVENALIHGCEARSGAVSIDIAAKASGPSLCISVRDNGVGMDAETLARVRERLERCDDSGLDDDASGGIGLINIQRRIRLAFGPEHGLSITSEPGRGTTVTLILPGRE</sequence>
<evidence type="ECO:0000256" key="4">
    <source>
        <dbReference type="ARBA" id="ARBA00022475"/>
    </source>
</evidence>
<dbReference type="AlphaFoldDB" id="A0A9D1G5W6"/>
<evidence type="ECO:0000256" key="3">
    <source>
        <dbReference type="ARBA" id="ARBA00012438"/>
    </source>
</evidence>
<dbReference type="PRINTS" id="PR00344">
    <property type="entry name" value="BCTRLSENSOR"/>
</dbReference>
<dbReference type="Gene3D" id="1.10.8.500">
    <property type="entry name" value="HAMP domain in histidine kinase"/>
    <property type="match status" value="1"/>
</dbReference>
<dbReference type="InterPro" id="IPR003594">
    <property type="entry name" value="HATPase_dom"/>
</dbReference>
<evidence type="ECO:0000256" key="1">
    <source>
        <dbReference type="ARBA" id="ARBA00000085"/>
    </source>
</evidence>
<feature type="transmembrane region" description="Helical" evidence="12">
    <location>
        <begin position="20"/>
        <end position="39"/>
    </location>
</feature>
<keyword evidence="5" id="KW-0597">Phosphoprotein</keyword>